<keyword evidence="1" id="KW-0575">Peroxidase</keyword>
<dbReference type="SUPFAM" id="SSF48113">
    <property type="entry name" value="Heme-dependent peroxidases"/>
    <property type="match status" value="1"/>
</dbReference>
<sequence length="73" mass="8028">MSPRFADGITAPRISVTGHDLPLSRVVSRTMHPDEGYHDHAGTVMVIAWGQFMDHDYTLTGTPLGTIRNPIIV</sequence>
<organism evidence="2 3">
    <name type="scientific">Melipona bicolor</name>
    <dbReference type="NCBI Taxonomy" id="60889"/>
    <lineage>
        <taxon>Eukaryota</taxon>
        <taxon>Metazoa</taxon>
        <taxon>Ecdysozoa</taxon>
        <taxon>Arthropoda</taxon>
        <taxon>Hexapoda</taxon>
        <taxon>Insecta</taxon>
        <taxon>Pterygota</taxon>
        <taxon>Neoptera</taxon>
        <taxon>Endopterygota</taxon>
        <taxon>Hymenoptera</taxon>
        <taxon>Apocrita</taxon>
        <taxon>Aculeata</taxon>
        <taxon>Apoidea</taxon>
        <taxon>Anthophila</taxon>
        <taxon>Apidae</taxon>
        <taxon>Melipona</taxon>
    </lineage>
</organism>
<dbReference type="Gene3D" id="1.10.640.10">
    <property type="entry name" value="Haem peroxidase domain superfamily, animal type"/>
    <property type="match status" value="1"/>
</dbReference>
<dbReference type="Pfam" id="PF03098">
    <property type="entry name" value="An_peroxidase"/>
    <property type="match status" value="1"/>
</dbReference>
<gene>
    <name evidence="2" type="ORF">K0M31_007710</name>
</gene>
<comment type="caution">
    <text evidence="2">The sequence shown here is derived from an EMBL/GenBank/DDBJ whole genome shotgun (WGS) entry which is preliminary data.</text>
</comment>
<dbReference type="Proteomes" id="UP001177670">
    <property type="component" value="Unassembled WGS sequence"/>
</dbReference>
<name>A0AA40GC15_9HYME</name>
<dbReference type="PROSITE" id="PS50292">
    <property type="entry name" value="PEROXIDASE_3"/>
    <property type="match status" value="1"/>
</dbReference>
<evidence type="ECO:0000313" key="2">
    <source>
        <dbReference type="EMBL" id="KAK1134944.1"/>
    </source>
</evidence>
<keyword evidence="3" id="KW-1185">Reference proteome</keyword>
<evidence type="ECO:0000256" key="1">
    <source>
        <dbReference type="ARBA" id="ARBA00022559"/>
    </source>
</evidence>
<dbReference type="PANTHER" id="PTHR11475:SF106">
    <property type="entry name" value="CURLY SU"/>
    <property type="match status" value="1"/>
</dbReference>
<dbReference type="AlphaFoldDB" id="A0AA40GC15"/>
<proteinExistence type="predicted"/>
<protein>
    <submittedName>
        <fullName evidence="2">Uncharacterized protein</fullName>
    </submittedName>
</protein>
<accession>A0AA40GC15</accession>
<dbReference type="InterPro" id="IPR019791">
    <property type="entry name" value="Haem_peroxidase_animal"/>
</dbReference>
<dbReference type="PANTHER" id="PTHR11475">
    <property type="entry name" value="OXIDASE/PEROXIDASE"/>
    <property type="match status" value="1"/>
</dbReference>
<dbReference type="GO" id="GO:0020037">
    <property type="term" value="F:heme binding"/>
    <property type="evidence" value="ECO:0007669"/>
    <property type="project" value="InterPro"/>
</dbReference>
<dbReference type="InterPro" id="IPR037120">
    <property type="entry name" value="Haem_peroxidase_sf_animal"/>
</dbReference>
<dbReference type="GO" id="GO:0004601">
    <property type="term" value="F:peroxidase activity"/>
    <property type="evidence" value="ECO:0007669"/>
    <property type="project" value="UniProtKB-KW"/>
</dbReference>
<evidence type="ECO:0000313" key="3">
    <source>
        <dbReference type="Proteomes" id="UP001177670"/>
    </source>
</evidence>
<dbReference type="GO" id="GO:0006979">
    <property type="term" value="P:response to oxidative stress"/>
    <property type="evidence" value="ECO:0007669"/>
    <property type="project" value="InterPro"/>
</dbReference>
<dbReference type="EMBL" id="JAHYIQ010000002">
    <property type="protein sequence ID" value="KAK1134944.1"/>
    <property type="molecule type" value="Genomic_DNA"/>
</dbReference>
<reference evidence="2" key="1">
    <citation type="submission" date="2021-10" db="EMBL/GenBank/DDBJ databases">
        <title>Melipona bicolor Genome sequencing and assembly.</title>
        <authorList>
            <person name="Araujo N.S."/>
            <person name="Arias M.C."/>
        </authorList>
    </citation>
    <scope>NUCLEOTIDE SEQUENCE</scope>
    <source>
        <strain evidence="2">USP_2M_L1-L4_2017</strain>
        <tissue evidence="2">Whole body</tissue>
    </source>
</reference>
<keyword evidence="1" id="KW-0560">Oxidoreductase</keyword>
<dbReference type="InterPro" id="IPR010255">
    <property type="entry name" value="Haem_peroxidase_sf"/>
</dbReference>